<dbReference type="SUPFAM" id="SSF46689">
    <property type="entry name" value="Homeodomain-like"/>
    <property type="match status" value="1"/>
</dbReference>
<evidence type="ECO:0000256" key="2">
    <source>
        <dbReference type="PROSITE-ProRule" id="PRU00335"/>
    </source>
</evidence>
<dbReference type="PANTHER" id="PTHR43479:SF11">
    <property type="entry name" value="ACREF_ENVCD OPERON REPRESSOR-RELATED"/>
    <property type="match status" value="1"/>
</dbReference>
<dbReference type="KEGG" id="abom:D7I45_01565"/>
<gene>
    <name evidence="4" type="ORF">D7I45_01565</name>
</gene>
<keyword evidence="1 2" id="KW-0238">DNA-binding</keyword>
<dbReference type="InterPro" id="IPR039532">
    <property type="entry name" value="TetR_C_Firmicutes"/>
</dbReference>
<feature type="DNA-binding region" description="H-T-H motif" evidence="2">
    <location>
        <begin position="34"/>
        <end position="53"/>
    </location>
</feature>
<dbReference type="GO" id="GO:0003677">
    <property type="term" value="F:DNA binding"/>
    <property type="evidence" value="ECO:0007669"/>
    <property type="project" value="UniProtKB-UniRule"/>
</dbReference>
<dbReference type="EMBL" id="CP032626">
    <property type="protein sequence ID" value="AYF92268.1"/>
    <property type="molecule type" value="Genomic_DNA"/>
</dbReference>
<organism evidence="4 5">
    <name type="scientific">Apilactobacillus bombintestini</name>
    <dbReference type="NCBI Taxonomy" id="2419772"/>
    <lineage>
        <taxon>Bacteria</taxon>
        <taxon>Bacillati</taxon>
        <taxon>Bacillota</taxon>
        <taxon>Bacilli</taxon>
        <taxon>Lactobacillales</taxon>
        <taxon>Lactobacillaceae</taxon>
        <taxon>Apilactobacillus</taxon>
    </lineage>
</organism>
<evidence type="ECO:0000259" key="3">
    <source>
        <dbReference type="PROSITE" id="PS50977"/>
    </source>
</evidence>
<protein>
    <submittedName>
        <fullName evidence="4">TetR/AcrR family transcriptional regulator</fullName>
    </submittedName>
</protein>
<feature type="domain" description="HTH tetR-type" evidence="3">
    <location>
        <begin position="11"/>
        <end position="71"/>
    </location>
</feature>
<dbReference type="PANTHER" id="PTHR43479">
    <property type="entry name" value="ACREF/ENVCD OPERON REPRESSOR-RELATED"/>
    <property type="match status" value="1"/>
</dbReference>
<accession>A0A387ARL2</accession>
<proteinExistence type="predicted"/>
<evidence type="ECO:0000256" key="1">
    <source>
        <dbReference type="ARBA" id="ARBA00023125"/>
    </source>
</evidence>
<dbReference type="PROSITE" id="PS50977">
    <property type="entry name" value="HTH_TETR_2"/>
    <property type="match status" value="1"/>
</dbReference>
<name>A0A387ARL2_9LACO</name>
<dbReference type="RefSeq" id="WP_120784042.1">
    <property type="nucleotide sequence ID" value="NZ_CP032626.1"/>
</dbReference>
<dbReference type="AlphaFoldDB" id="A0A387ARL2"/>
<sequence length="191" mass="22815">MNNKDHDARYINAQNKIIATFKYLINEIGYKKISISKIIKLANVNRSTFYNHYLDKEDLMEKLQMNLIHSLTRQAPILTLENISDKKYTEARTRVVVQRIYDNRDDFKLFFSEKSDGLFTQRIIESSKHIIKENNFFRDSTIPSYYAYSLTSYVLVDLIRKWVENDFKETVDEFTNIITTIIYKIYENVLH</sequence>
<dbReference type="Pfam" id="PF14278">
    <property type="entry name" value="TetR_C_8"/>
    <property type="match status" value="1"/>
</dbReference>
<dbReference type="InterPro" id="IPR001647">
    <property type="entry name" value="HTH_TetR"/>
</dbReference>
<dbReference type="Gene3D" id="1.10.357.10">
    <property type="entry name" value="Tetracycline Repressor, domain 2"/>
    <property type="match status" value="1"/>
</dbReference>
<dbReference type="Pfam" id="PF00440">
    <property type="entry name" value="TetR_N"/>
    <property type="match status" value="1"/>
</dbReference>
<evidence type="ECO:0000313" key="4">
    <source>
        <dbReference type="EMBL" id="AYF92268.1"/>
    </source>
</evidence>
<dbReference type="OrthoDB" id="9810250at2"/>
<reference evidence="4 5" key="1">
    <citation type="submission" date="2018-09" db="EMBL/GenBank/DDBJ databases">
        <title>Genome sequencing of strain BHWM-4.</title>
        <authorList>
            <person name="Heo J."/>
            <person name="Kim S.-J."/>
            <person name="Kwon S.-W."/>
        </authorList>
    </citation>
    <scope>NUCLEOTIDE SEQUENCE [LARGE SCALE GENOMIC DNA]</scope>
    <source>
        <strain evidence="4 5">BHWM-4</strain>
    </source>
</reference>
<evidence type="ECO:0000313" key="5">
    <source>
        <dbReference type="Proteomes" id="UP000272003"/>
    </source>
</evidence>
<dbReference type="InterPro" id="IPR009057">
    <property type="entry name" value="Homeodomain-like_sf"/>
</dbReference>
<dbReference type="InterPro" id="IPR050624">
    <property type="entry name" value="HTH-type_Tx_Regulator"/>
</dbReference>
<dbReference type="Proteomes" id="UP000272003">
    <property type="component" value="Chromosome"/>
</dbReference>
<keyword evidence="5" id="KW-1185">Reference proteome</keyword>